<reference evidence="1 2" key="1">
    <citation type="journal article" date="2019" name="Int. J. Syst. Evol. Microbiol.">
        <title>The Global Catalogue of Microorganisms (GCM) 10K type strain sequencing project: providing services to taxonomists for standard genome sequencing and annotation.</title>
        <authorList>
            <consortium name="The Broad Institute Genomics Platform"/>
            <consortium name="The Broad Institute Genome Sequencing Center for Infectious Disease"/>
            <person name="Wu L."/>
            <person name="Ma J."/>
        </authorList>
    </citation>
    <scope>NUCLEOTIDE SEQUENCE [LARGE SCALE GENOMIC DNA]</scope>
    <source>
        <strain evidence="1 2">JCM 9731</strain>
    </source>
</reference>
<dbReference type="Gene3D" id="3.30.460.10">
    <property type="entry name" value="Beta Polymerase, domain 2"/>
    <property type="match status" value="1"/>
</dbReference>
<sequence length="181" mass="21236">MRRTNVQPWSEEWGQKYKVEASALKEIFKDIIIDIFHIGSTSIPTIGFAKPIIDILIVVEDIEQVDPLNNKMTQLGYSPKSENGIPGRRYFSKGGEQRTHHVHVYHKGNENIQIHLNFQAYLLENPDIAKQYGQLKQSLLEKYPDIHHKYQEEKQEFVDQLVKDAQKWALKEQKNENRRLV</sequence>
<comment type="caution">
    <text evidence="1">The sequence shown here is derived from an EMBL/GenBank/DDBJ whole genome shotgun (WGS) entry which is preliminary data.</text>
</comment>
<dbReference type="PANTHER" id="PTHR34822:SF1">
    <property type="entry name" value="GRPB FAMILY PROTEIN"/>
    <property type="match status" value="1"/>
</dbReference>
<protein>
    <recommendedName>
        <fullName evidence="3">GrpB family protein</fullName>
    </recommendedName>
</protein>
<dbReference type="SUPFAM" id="SSF81301">
    <property type="entry name" value="Nucleotidyltransferase"/>
    <property type="match status" value="1"/>
</dbReference>
<dbReference type="Proteomes" id="UP001500782">
    <property type="component" value="Unassembled WGS sequence"/>
</dbReference>
<dbReference type="Pfam" id="PF04229">
    <property type="entry name" value="GrpB"/>
    <property type="match status" value="1"/>
</dbReference>
<gene>
    <name evidence="1" type="ORF">GCM10008967_30380</name>
</gene>
<accession>A0ABN0WIQ7</accession>
<evidence type="ECO:0008006" key="3">
    <source>
        <dbReference type="Google" id="ProtNLM"/>
    </source>
</evidence>
<dbReference type="EMBL" id="BAAADJ010000053">
    <property type="protein sequence ID" value="GAA0338022.1"/>
    <property type="molecule type" value="Genomic_DNA"/>
</dbReference>
<keyword evidence="2" id="KW-1185">Reference proteome</keyword>
<organism evidence="1 2">
    <name type="scientific">Bacillus carboniphilus</name>
    <dbReference type="NCBI Taxonomy" id="86663"/>
    <lineage>
        <taxon>Bacteria</taxon>
        <taxon>Bacillati</taxon>
        <taxon>Bacillota</taxon>
        <taxon>Bacilli</taxon>
        <taxon>Bacillales</taxon>
        <taxon>Bacillaceae</taxon>
        <taxon>Bacillus</taxon>
    </lineage>
</organism>
<dbReference type="PANTHER" id="PTHR34822">
    <property type="entry name" value="GRPB DOMAIN PROTEIN (AFU_ORTHOLOGUE AFUA_1G01530)"/>
    <property type="match status" value="1"/>
</dbReference>
<evidence type="ECO:0000313" key="2">
    <source>
        <dbReference type="Proteomes" id="UP001500782"/>
    </source>
</evidence>
<dbReference type="InterPro" id="IPR007344">
    <property type="entry name" value="GrpB/CoaE"/>
</dbReference>
<evidence type="ECO:0000313" key="1">
    <source>
        <dbReference type="EMBL" id="GAA0338022.1"/>
    </source>
</evidence>
<dbReference type="InterPro" id="IPR043519">
    <property type="entry name" value="NT_sf"/>
</dbReference>
<proteinExistence type="predicted"/>
<name>A0ABN0WIQ7_9BACI</name>
<dbReference type="RefSeq" id="WP_343800615.1">
    <property type="nucleotide sequence ID" value="NZ_BAAADJ010000053.1"/>
</dbReference>